<dbReference type="PROSITE" id="PS51892">
    <property type="entry name" value="SUBTILASE"/>
    <property type="match status" value="1"/>
</dbReference>
<dbReference type="InterPro" id="IPR034197">
    <property type="entry name" value="Peptidases_S8_3"/>
</dbReference>
<dbReference type="InterPro" id="IPR000209">
    <property type="entry name" value="Peptidase_S8/S53_dom"/>
</dbReference>
<dbReference type="CDD" id="cd02120">
    <property type="entry name" value="PA_subtilisin_like"/>
    <property type="match status" value="1"/>
</dbReference>
<dbReference type="Proteomes" id="UP000224130">
    <property type="component" value="Unassembled WGS sequence"/>
</dbReference>
<evidence type="ECO:0000259" key="10">
    <source>
        <dbReference type="Pfam" id="PF17766"/>
    </source>
</evidence>
<dbReference type="GO" id="GO:0006508">
    <property type="term" value="P:proteolysis"/>
    <property type="evidence" value="ECO:0007669"/>
    <property type="project" value="UniProtKB-KW"/>
</dbReference>
<dbReference type="RefSeq" id="WP_245852554.1">
    <property type="nucleotide sequence ID" value="NZ_PDJJ01000001.1"/>
</dbReference>
<feature type="active site" description="Charge relay system" evidence="4 5">
    <location>
        <position position="221"/>
    </location>
</feature>
<dbReference type="EMBL" id="PDJJ01000001">
    <property type="protein sequence ID" value="PFG44760.1"/>
    <property type="molecule type" value="Genomic_DNA"/>
</dbReference>
<evidence type="ECO:0000256" key="6">
    <source>
        <dbReference type="SAM" id="MobiDB-lite"/>
    </source>
</evidence>
<evidence type="ECO:0000256" key="3">
    <source>
        <dbReference type="ARBA" id="ARBA00022825"/>
    </source>
</evidence>
<dbReference type="InterPro" id="IPR041469">
    <property type="entry name" value="Subtilisin-like_FN3"/>
</dbReference>
<evidence type="ECO:0000256" key="7">
    <source>
        <dbReference type="SAM" id="SignalP"/>
    </source>
</evidence>
<comment type="caution">
    <text evidence="11">The sequence shown here is derived from an EMBL/GenBank/DDBJ whole genome shotgun (WGS) entry which is preliminary data.</text>
</comment>
<accession>A0A2A9F2M4</accession>
<dbReference type="CDD" id="cd04852">
    <property type="entry name" value="Peptidases_S8_3"/>
    <property type="match status" value="1"/>
</dbReference>
<dbReference type="Pfam" id="PF00082">
    <property type="entry name" value="Peptidase_S8"/>
    <property type="match status" value="1"/>
</dbReference>
<name>A0A2A9F2M4_9MICO</name>
<dbReference type="InterPro" id="IPR015500">
    <property type="entry name" value="Peptidase_S8_subtilisin-rel"/>
</dbReference>
<dbReference type="Gene3D" id="2.60.40.2310">
    <property type="match status" value="1"/>
</dbReference>
<organism evidence="11 12">
    <name type="scientific">Isoptericola jiangsuensis</name>
    <dbReference type="NCBI Taxonomy" id="548579"/>
    <lineage>
        <taxon>Bacteria</taxon>
        <taxon>Bacillati</taxon>
        <taxon>Actinomycetota</taxon>
        <taxon>Actinomycetes</taxon>
        <taxon>Micrococcales</taxon>
        <taxon>Promicromonosporaceae</taxon>
        <taxon>Isoptericola</taxon>
    </lineage>
</organism>
<keyword evidence="1 5" id="KW-0645">Protease</keyword>
<evidence type="ECO:0000313" key="11">
    <source>
        <dbReference type="EMBL" id="PFG44760.1"/>
    </source>
</evidence>
<feature type="region of interest" description="Disordered" evidence="6">
    <location>
        <begin position="287"/>
        <end position="308"/>
    </location>
</feature>
<feature type="domain" description="Subtilisin-like protease fibronectin type-III" evidence="10">
    <location>
        <begin position="697"/>
        <end position="786"/>
    </location>
</feature>
<dbReference type="InterPro" id="IPR023828">
    <property type="entry name" value="Peptidase_S8_Ser-AS"/>
</dbReference>
<feature type="active site" description="Charge relay system" evidence="4 5">
    <location>
        <position position="610"/>
    </location>
</feature>
<dbReference type="PRINTS" id="PR00723">
    <property type="entry name" value="SUBTILISIN"/>
</dbReference>
<sequence length="1186" mass="122803">MRLRRHPSLIRLAATTSGAALVITSFAATGASAAVDPDDLELAAEQPVVTSHEKNAPKAPSSALVETDPALLELTSSKKVPVMVKYDLDAVASYDGSLPKYDATSPAVTGKSLAGSSAAERRYRGYVADQTAEISADVKDAVPGTKIVQEFDTVYGGVAAMVPGDQIAALLEVPGVVAVQENTLEKPLTDSSPAFINADAAYDLFGTTAEAGDGLVLGNIDTGLWPEHESFEDQGNLTPYDGPELECNYGDNPLTDEVDPFECNDKLVGGYSFTEFYDANNPSYLHQGTARDAEGHGSHTSGTTAGNVVTDPMIDADIDKVQGIAPGVKIVEYKALGPGGGYTSDLVAAVQQAIEDEVDAINYSISGGSNVTDPIELAFLNATDAGVFVAASAGNSGPTAGTSNHVSPWVTTVAASTQDRAFTTTLTLNAADGSSFVVEGASLTAGVTEPLPVVRAAEAPYSDPLCLTEAPAGLFEGKIVVCERGENARVAKGYNVLAGDAAGMVLYNPALADVATDNHYLPAVHVADGTELKAYLESHTGITGSFPAGSKGVGEGDVMAAFSSRGPAGPFLKPDVTAPGVSILAAMTPTPESTDSGPAGKYYQAISGTSMSSPHIAGVGLLLKAAYPDWTPGQIKSAIMTQSLTEVLKEDLVTPADPFDFGAGRVDVGESLEAPFTISETTENYVALTTDPVHAIDLNIPSINAPTMPGRITTTRTLENTSGKTMVVRPKADAPEGSTITFSPKQATVRPGASVSFDVTITDTSASGEQKFGSITFATNRGDGHIPVAFVPEQGNVVASQSCDKTTMTTDETVTCTVTATNESFNEQTVTATTQGTGVLKGLEAETATLTGAIPGVPSVDDVPQGSPAGGYLDLAGFGFSPNAVGDEDMLNADVPAFVFNGRTYTSIGIDSNGYLVAGGGTSEDNNCCDLPTGADPARPNSVLAPFWTDLNGEGAEGVRLGTLRGGDDRWLVVQWDVNVWGTTDARSFQVWIGLNGTQDVSFTYAGAMADPNGQSFLVGAENHVGQGDMVAELPDGTDKVVTSTAPEPGGSLTYEVTLSAKKAGEGVVRTEIVADEVPGTTVLETPVTVTKSVKDNVKPTVTVKDGAEFTVGSDGTYSKVSYKLYDAGKVDKVVLNGVEKDLTDNVWSDLNFVRPGVFGAKAGQNTLQVHDVAGNVTTVRFTLTK</sequence>
<evidence type="ECO:0000256" key="2">
    <source>
        <dbReference type="ARBA" id="ARBA00022801"/>
    </source>
</evidence>
<proteinExistence type="inferred from homology"/>
<dbReference type="Pfam" id="PF17766">
    <property type="entry name" value="fn3_6"/>
    <property type="match status" value="1"/>
</dbReference>
<dbReference type="InterPro" id="IPR003137">
    <property type="entry name" value="PA_domain"/>
</dbReference>
<evidence type="ECO:0000256" key="4">
    <source>
        <dbReference type="PIRSR" id="PIRSR615500-1"/>
    </source>
</evidence>
<feature type="domain" description="Peptidase S8/S53" evidence="8">
    <location>
        <begin position="212"/>
        <end position="664"/>
    </location>
</feature>
<dbReference type="PROSITE" id="PS00138">
    <property type="entry name" value="SUBTILASE_SER"/>
    <property type="match status" value="1"/>
</dbReference>
<feature type="signal peptide" evidence="7">
    <location>
        <begin position="1"/>
        <end position="27"/>
    </location>
</feature>
<dbReference type="Pfam" id="PF02225">
    <property type="entry name" value="PA"/>
    <property type="match status" value="1"/>
</dbReference>
<dbReference type="Gene3D" id="3.50.30.30">
    <property type="match status" value="1"/>
</dbReference>
<comment type="similarity">
    <text evidence="5">Belongs to the peptidase S8 family.</text>
</comment>
<dbReference type="GO" id="GO:0004252">
    <property type="term" value="F:serine-type endopeptidase activity"/>
    <property type="evidence" value="ECO:0007669"/>
    <property type="project" value="UniProtKB-UniRule"/>
</dbReference>
<feature type="active site" description="Charge relay system" evidence="4 5">
    <location>
        <position position="296"/>
    </location>
</feature>
<keyword evidence="7" id="KW-0732">Signal</keyword>
<keyword evidence="3 5" id="KW-0720">Serine protease</keyword>
<keyword evidence="2 5" id="KW-0378">Hydrolase</keyword>
<evidence type="ECO:0000256" key="5">
    <source>
        <dbReference type="PROSITE-ProRule" id="PRU01240"/>
    </source>
</evidence>
<evidence type="ECO:0000256" key="1">
    <source>
        <dbReference type="ARBA" id="ARBA00022670"/>
    </source>
</evidence>
<dbReference type="SUPFAM" id="SSF52743">
    <property type="entry name" value="Subtilisin-like"/>
    <property type="match status" value="1"/>
</dbReference>
<feature type="domain" description="PA" evidence="9">
    <location>
        <begin position="464"/>
        <end position="527"/>
    </location>
</feature>
<protein>
    <submittedName>
        <fullName evidence="11">PA domain-containing protein</fullName>
    </submittedName>
</protein>
<dbReference type="Gene3D" id="3.40.50.200">
    <property type="entry name" value="Peptidase S8/S53 domain"/>
    <property type="match status" value="1"/>
</dbReference>
<reference evidence="11 12" key="1">
    <citation type="submission" date="2017-10" db="EMBL/GenBank/DDBJ databases">
        <title>Sequencing the genomes of 1000 actinobacteria strains.</title>
        <authorList>
            <person name="Klenk H.-P."/>
        </authorList>
    </citation>
    <scope>NUCLEOTIDE SEQUENCE [LARGE SCALE GENOMIC DNA]</scope>
    <source>
        <strain evidence="11 12">DSM 21863</strain>
    </source>
</reference>
<dbReference type="PANTHER" id="PTHR10795">
    <property type="entry name" value="PROPROTEIN CONVERTASE SUBTILISIN/KEXIN"/>
    <property type="match status" value="1"/>
</dbReference>
<gene>
    <name evidence="11" type="ORF">ATJ88_3496</name>
</gene>
<evidence type="ECO:0000259" key="9">
    <source>
        <dbReference type="Pfam" id="PF02225"/>
    </source>
</evidence>
<evidence type="ECO:0000259" key="8">
    <source>
        <dbReference type="Pfam" id="PF00082"/>
    </source>
</evidence>
<keyword evidence="12" id="KW-1185">Reference proteome</keyword>
<feature type="chain" id="PRO_5039347498" evidence="7">
    <location>
        <begin position="28"/>
        <end position="1186"/>
    </location>
</feature>
<dbReference type="InterPro" id="IPR036852">
    <property type="entry name" value="Peptidase_S8/S53_dom_sf"/>
</dbReference>
<evidence type="ECO:0000313" key="12">
    <source>
        <dbReference type="Proteomes" id="UP000224130"/>
    </source>
</evidence>
<dbReference type="InterPro" id="IPR045051">
    <property type="entry name" value="SBT"/>
</dbReference>
<dbReference type="AlphaFoldDB" id="A0A2A9F2M4"/>